<dbReference type="Proteomes" id="UP000308230">
    <property type="component" value="Unassembled WGS sequence"/>
</dbReference>
<keyword evidence="1" id="KW-1133">Transmembrane helix</keyword>
<keyword evidence="1" id="KW-0812">Transmembrane</keyword>
<keyword evidence="1" id="KW-0472">Membrane</keyword>
<protein>
    <recommendedName>
        <fullName evidence="5">Extracellular protein</fullName>
    </recommendedName>
</protein>
<dbReference type="EMBL" id="SWLG01000001">
    <property type="protein sequence ID" value="TLS39187.1"/>
    <property type="molecule type" value="Genomic_DNA"/>
</dbReference>
<name>A0A5R9F6I7_9BACL</name>
<keyword evidence="2" id="KW-0732">Signal</keyword>
<evidence type="ECO:0008006" key="5">
    <source>
        <dbReference type="Google" id="ProtNLM"/>
    </source>
</evidence>
<feature type="chain" id="PRO_5024341268" description="Extracellular protein" evidence="2">
    <location>
        <begin position="25"/>
        <end position="251"/>
    </location>
</feature>
<dbReference type="OrthoDB" id="2111742at2"/>
<accession>A0A5R9F6I7</accession>
<sequence length="251" mass="28184">MKQFVLVFIILLISAASFQPSAYAYSYGDPSEEKVAEAYKEMVVKLNDSPPDFEEADKIFGTVKEEIEMHMGSDAVQSVQSELSEEDKQGVIENMQKVLVLNISRRLENVSNNFEDYDTSKKLLAKANATYRALSPIVEEQDSNLDGEIKEAFESSLEALGNPGLFGVGEQKPDKEKFETNKEFILSSLQEQFQMKSLEVGHFSESASEGENAGQTEDWTDLSQYKNWIPILVLIVAIAGVLVYVMKKRKK</sequence>
<dbReference type="RefSeq" id="WP_138122783.1">
    <property type="nucleotide sequence ID" value="NZ_SWLG01000001.1"/>
</dbReference>
<evidence type="ECO:0000313" key="4">
    <source>
        <dbReference type="Proteomes" id="UP000308230"/>
    </source>
</evidence>
<evidence type="ECO:0000256" key="2">
    <source>
        <dbReference type="SAM" id="SignalP"/>
    </source>
</evidence>
<dbReference type="AlphaFoldDB" id="A0A5R9F6I7"/>
<comment type="caution">
    <text evidence="3">The sequence shown here is derived from an EMBL/GenBank/DDBJ whole genome shotgun (WGS) entry which is preliminary data.</text>
</comment>
<gene>
    <name evidence="3" type="ORF">FCL54_02425</name>
</gene>
<feature type="signal peptide" evidence="2">
    <location>
        <begin position="1"/>
        <end position="24"/>
    </location>
</feature>
<reference evidence="3 4" key="1">
    <citation type="submission" date="2019-04" db="EMBL/GenBank/DDBJ databases">
        <title>Bacillus caeni sp. nov., a bacterium isolated from mangrove sediment.</title>
        <authorList>
            <person name="Huang H."/>
            <person name="Mo K."/>
            <person name="Hu Y."/>
        </authorList>
    </citation>
    <scope>NUCLEOTIDE SEQUENCE [LARGE SCALE GENOMIC DNA]</scope>
    <source>
        <strain evidence="3 4">HB172195</strain>
    </source>
</reference>
<keyword evidence="4" id="KW-1185">Reference proteome</keyword>
<evidence type="ECO:0000313" key="3">
    <source>
        <dbReference type="EMBL" id="TLS39187.1"/>
    </source>
</evidence>
<feature type="transmembrane region" description="Helical" evidence="1">
    <location>
        <begin position="228"/>
        <end position="246"/>
    </location>
</feature>
<organism evidence="3 4">
    <name type="scientific">Exobacillus caeni</name>
    <dbReference type="NCBI Taxonomy" id="2574798"/>
    <lineage>
        <taxon>Bacteria</taxon>
        <taxon>Bacillati</taxon>
        <taxon>Bacillota</taxon>
        <taxon>Bacilli</taxon>
        <taxon>Bacillales</taxon>
        <taxon>Guptibacillaceae</taxon>
        <taxon>Exobacillus</taxon>
    </lineage>
</organism>
<proteinExistence type="predicted"/>
<evidence type="ECO:0000256" key="1">
    <source>
        <dbReference type="SAM" id="Phobius"/>
    </source>
</evidence>